<dbReference type="GO" id="GO:0005777">
    <property type="term" value="C:peroxisome"/>
    <property type="evidence" value="ECO:0007669"/>
    <property type="project" value="EnsemblFungi"/>
</dbReference>
<dbReference type="OrthoDB" id="191601at2759"/>
<dbReference type="PANTHER" id="PTHR17985">
    <property type="entry name" value="SER/THR-RICH PROTEIN T10 IN DGCR REGION"/>
    <property type="match status" value="1"/>
</dbReference>
<sequence length="310" mass="35380">MCILIATSDHPKYDLVLVSNRDEYFARKASPASWTEDNFMLCPLDKGLDSSGEDLGTWIGANRDGKIGTVLNLKLFSDPRGRPAVCPESRGKIPVSFLSSRGANFKDWDTYDKFCHQFQGLEFTRDFNFFYGDCSIGDYRVIDSLGNTTKVLGKTNEKYIVVSNDIFQGESNKNRVWDKISLADQALHHLVREFNDTDEDKFIQECFGIASINPFHSKHDHGNYYMKAVELSMQTVFVPPLKTSCDDGLGASVPIGEYYGTRSQTVILVSKDRSHITYVERIIHDSDLDALQYSRDHYKEQKRYDFDLPR</sequence>
<evidence type="ECO:0000313" key="2">
    <source>
        <dbReference type="Proteomes" id="UP000005627"/>
    </source>
</evidence>
<dbReference type="EMBL" id="HE616745">
    <property type="protein sequence ID" value="CCE92139.1"/>
    <property type="molecule type" value="Genomic_DNA"/>
</dbReference>
<name>G8ZU45_TORDE</name>
<protein>
    <recommendedName>
        <fullName evidence="3">Transport and Golgi organization protein 2</fullName>
    </recommendedName>
</protein>
<dbReference type="RefSeq" id="XP_003681350.1">
    <property type="nucleotide sequence ID" value="XM_003681302.1"/>
</dbReference>
<dbReference type="Proteomes" id="UP000005627">
    <property type="component" value="Chromosome 4"/>
</dbReference>
<dbReference type="HOGENOM" id="CLU_047037_0_0_1"/>
<dbReference type="FunCoup" id="G8ZU45">
    <property type="interactions" value="411"/>
</dbReference>
<dbReference type="GO" id="GO:0005794">
    <property type="term" value="C:Golgi apparatus"/>
    <property type="evidence" value="ECO:0007669"/>
    <property type="project" value="TreeGrafter"/>
</dbReference>
<dbReference type="STRING" id="1076872.G8ZU45"/>
<dbReference type="Pfam" id="PF05742">
    <property type="entry name" value="TANGO2"/>
    <property type="match status" value="1"/>
</dbReference>
<dbReference type="eggNOG" id="KOG2342">
    <property type="taxonomic scope" value="Eukaryota"/>
</dbReference>
<dbReference type="PANTHER" id="PTHR17985:SF8">
    <property type="entry name" value="TRANSPORT AND GOLGI ORGANIZATION PROTEIN 2 HOMOLOG"/>
    <property type="match status" value="1"/>
</dbReference>
<dbReference type="InParanoid" id="G8ZU45"/>
<accession>G8ZU45</accession>
<organism evidence="1 2">
    <name type="scientific">Torulaspora delbrueckii</name>
    <name type="common">Yeast</name>
    <name type="synonym">Candida colliculosa</name>
    <dbReference type="NCBI Taxonomy" id="4950"/>
    <lineage>
        <taxon>Eukaryota</taxon>
        <taxon>Fungi</taxon>
        <taxon>Dikarya</taxon>
        <taxon>Ascomycota</taxon>
        <taxon>Saccharomycotina</taxon>
        <taxon>Saccharomycetes</taxon>
        <taxon>Saccharomycetales</taxon>
        <taxon>Saccharomycetaceae</taxon>
        <taxon>Torulaspora</taxon>
    </lineage>
</organism>
<dbReference type="GO" id="GO:0007030">
    <property type="term" value="P:Golgi organization"/>
    <property type="evidence" value="ECO:0007669"/>
    <property type="project" value="TreeGrafter"/>
</dbReference>
<reference evidence="1 2" key="1">
    <citation type="journal article" date="2011" name="Proc. Natl. Acad. Sci. U.S.A.">
        <title>Evolutionary erosion of yeast sex chromosomes by mating-type switching accidents.</title>
        <authorList>
            <person name="Gordon J.L."/>
            <person name="Armisen D."/>
            <person name="Proux-Wera E."/>
            <person name="Oheigeartaigh S.S."/>
            <person name="Byrne K.P."/>
            <person name="Wolfe K.H."/>
        </authorList>
    </citation>
    <scope>NUCLEOTIDE SEQUENCE [LARGE SCALE GENOMIC DNA]</scope>
    <source>
        <strain evidence="2">ATCC 10662 / CBS 1146 / NBRC 0425 / NCYC 2629 / NRRL Y-866</strain>
    </source>
</reference>
<proteinExistence type="predicted"/>
<gene>
    <name evidence="1" type="primary">TDEL0D05550</name>
    <name evidence="1" type="ORF">TDEL_0D05550</name>
</gene>
<dbReference type="KEGG" id="tdl:TDEL_0D05550"/>
<dbReference type="InterPro" id="IPR008551">
    <property type="entry name" value="TANGO2"/>
</dbReference>
<keyword evidence="2" id="KW-1185">Reference proteome</keyword>
<dbReference type="GO" id="GO:0009306">
    <property type="term" value="P:protein secretion"/>
    <property type="evidence" value="ECO:0007669"/>
    <property type="project" value="TreeGrafter"/>
</dbReference>
<evidence type="ECO:0000313" key="1">
    <source>
        <dbReference type="EMBL" id="CCE92139.1"/>
    </source>
</evidence>
<dbReference type="AlphaFoldDB" id="G8ZU45"/>
<dbReference type="GeneID" id="11503506"/>
<evidence type="ECO:0008006" key="3">
    <source>
        <dbReference type="Google" id="ProtNLM"/>
    </source>
</evidence>